<dbReference type="AlphaFoldDB" id="A0A0F9DMC9"/>
<proteinExistence type="predicted"/>
<name>A0A0F9DMC9_9ZZZZ</name>
<evidence type="ECO:0000313" key="1">
    <source>
        <dbReference type="EMBL" id="KKL13143.1"/>
    </source>
</evidence>
<gene>
    <name evidence="1" type="ORF">LCGC14_2528740</name>
</gene>
<dbReference type="EMBL" id="LAZR01040980">
    <property type="protein sequence ID" value="KKL13143.1"/>
    <property type="molecule type" value="Genomic_DNA"/>
</dbReference>
<protein>
    <submittedName>
        <fullName evidence="1">Uncharacterized protein</fullName>
    </submittedName>
</protein>
<comment type="caution">
    <text evidence="1">The sequence shown here is derived from an EMBL/GenBank/DDBJ whole genome shotgun (WGS) entry which is preliminary data.</text>
</comment>
<reference evidence="1" key="1">
    <citation type="journal article" date="2015" name="Nature">
        <title>Complex archaea that bridge the gap between prokaryotes and eukaryotes.</title>
        <authorList>
            <person name="Spang A."/>
            <person name="Saw J.H."/>
            <person name="Jorgensen S.L."/>
            <person name="Zaremba-Niedzwiedzka K."/>
            <person name="Martijn J."/>
            <person name="Lind A.E."/>
            <person name="van Eijk R."/>
            <person name="Schleper C."/>
            <person name="Guy L."/>
            <person name="Ettema T.J."/>
        </authorList>
    </citation>
    <scope>NUCLEOTIDE SEQUENCE</scope>
</reference>
<sequence length="31" mass="3731">AWEAIEKLQSEVKKLKRHKHEEKSGDIMIRI</sequence>
<organism evidence="1">
    <name type="scientific">marine sediment metagenome</name>
    <dbReference type="NCBI Taxonomy" id="412755"/>
    <lineage>
        <taxon>unclassified sequences</taxon>
        <taxon>metagenomes</taxon>
        <taxon>ecological metagenomes</taxon>
    </lineage>
</organism>
<accession>A0A0F9DMC9</accession>
<feature type="non-terminal residue" evidence="1">
    <location>
        <position position="1"/>
    </location>
</feature>